<dbReference type="AlphaFoldDB" id="A0A1J1LJS0"/>
<proteinExistence type="predicted"/>
<evidence type="ECO:0000313" key="3">
    <source>
        <dbReference type="Proteomes" id="UP000184315"/>
    </source>
</evidence>
<dbReference type="SUPFAM" id="SSF158682">
    <property type="entry name" value="TerB-like"/>
    <property type="match status" value="1"/>
</dbReference>
<name>A0A1J1LJS0_9CYAN</name>
<organism evidence="2 3">
    <name type="scientific">Planktothrix tepida PCC 9214</name>
    <dbReference type="NCBI Taxonomy" id="671072"/>
    <lineage>
        <taxon>Bacteria</taxon>
        <taxon>Bacillati</taxon>
        <taxon>Cyanobacteriota</taxon>
        <taxon>Cyanophyceae</taxon>
        <taxon>Oscillatoriophycideae</taxon>
        <taxon>Oscillatoriales</taxon>
        <taxon>Microcoleaceae</taxon>
        <taxon>Planktothrix</taxon>
    </lineage>
</organism>
<reference evidence="3" key="1">
    <citation type="submission" date="2015-10" db="EMBL/GenBank/DDBJ databases">
        <authorList>
            <person name="Regsiter A."/>
            <person name="william w."/>
        </authorList>
    </citation>
    <scope>NUCLEOTIDE SEQUENCE [LARGE SCALE GENOMIC DNA]</scope>
</reference>
<keyword evidence="3" id="KW-1185">Reference proteome</keyword>
<sequence>MPSPIELNSAEAFAAISLIAVAADGYITGSESQAITTTFSRMQLFSDYSGEKMRAMIDQLLNQLQEQGSDVLLKAAVEKLPKELRETAFAVVTDITLADGEITEEEDALLDNLFNVLEISESMANNIIDVMLIKNKG</sequence>
<evidence type="ECO:0000313" key="2">
    <source>
        <dbReference type="EMBL" id="CUR32768.1"/>
    </source>
</evidence>
<dbReference type="Proteomes" id="UP000184315">
    <property type="component" value="Unassembled WGS sequence"/>
</dbReference>
<evidence type="ECO:0000259" key="1">
    <source>
        <dbReference type="Pfam" id="PF05099"/>
    </source>
</evidence>
<gene>
    <name evidence="2" type="ORF">PL9214500015</name>
</gene>
<accession>A0A1J1LJS0</accession>
<feature type="domain" description="Co-chaperone DjlA N-terminal" evidence="1">
    <location>
        <begin position="11"/>
        <end position="124"/>
    </location>
</feature>
<dbReference type="Pfam" id="PF05099">
    <property type="entry name" value="TerB"/>
    <property type="match status" value="1"/>
</dbReference>
<dbReference type="InterPro" id="IPR007791">
    <property type="entry name" value="DjlA_N"/>
</dbReference>
<dbReference type="OrthoDB" id="530988at2"/>
<dbReference type="Gene3D" id="1.10.3680.10">
    <property type="entry name" value="TerB-like"/>
    <property type="match status" value="1"/>
</dbReference>
<dbReference type="EMBL" id="CZDF01000156">
    <property type="protein sequence ID" value="CUR32768.1"/>
    <property type="molecule type" value="Genomic_DNA"/>
</dbReference>
<dbReference type="STRING" id="671072.PL9214500015"/>
<protein>
    <recommendedName>
        <fullName evidence="1">Co-chaperone DjlA N-terminal domain-containing protein</fullName>
    </recommendedName>
</protein>
<dbReference type="InterPro" id="IPR029024">
    <property type="entry name" value="TerB-like"/>
</dbReference>
<dbReference type="RefSeq" id="WP_072719495.1">
    <property type="nucleotide sequence ID" value="NZ_LN889802.1"/>
</dbReference>
<dbReference type="CDD" id="cd07176">
    <property type="entry name" value="terB"/>
    <property type="match status" value="1"/>
</dbReference>